<feature type="transmembrane region" description="Helical" evidence="1">
    <location>
        <begin position="106"/>
        <end position="126"/>
    </location>
</feature>
<dbReference type="Pfam" id="PF05940">
    <property type="entry name" value="NnrS"/>
    <property type="match status" value="1"/>
</dbReference>
<evidence type="ECO:0000313" key="3">
    <source>
        <dbReference type="Proteomes" id="UP001247805"/>
    </source>
</evidence>
<dbReference type="Proteomes" id="UP001247805">
    <property type="component" value="Unassembled WGS sequence"/>
</dbReference>
<feature type="transmembrane region" description="Helical" evidence="1">
    <location>
        <begin position="205"/>
        <end position="225"/>
    </location>
</feature>
<evidence type="ECO:0000313" key="2">
    <source>
        <dbReference type="EMBL" id="MDU0355898.1"/>
    </source>
</evidence>
<gene>
    <name evidence="2" type="ORF">RS130_20185</name>
</gene>
<protein>
    <submittedName>
        <fullName evidence="2">NnrS family protein</fullName>
    </submittedName>
</protein>
<feature type="transmembrane region" description="Helical" evidence="1">
    <location>
        <begin position="84"/>
        <end position="100"/>
    </location>
</feature>
<organism evidence="2 3">
    <name type="scientific">Paraglaciecola aquimarina</name>
    <dbReference type="NCBI Taxonomy" id="1235557"/>
    <lineage>
        <taxon>Bacteria</taxon>
        <taxon>Pseudomonadati</taxon>
        <taxon>Pseudomonadota</taxon>
        <taxon>Gammaproteobacteria</taxon>
        <taxon>Alteromonadales</taxon>
        <taxon>Alteromonadaceae</taxon>
        <taxon>Paraglaciecola</taxon>
    </lineage>
</organism>
<feature type="transmembrane region" description="Helical" evidence="1">
    <location>
        <begin position="170"/>
        <end position="193"/>
    </location>
</feature>
<evidence type="ECO:0000256" key="1">
    <source>
        <dbReference type="SAM" id="Phobius"/>
    </source>
</evidence>
<keyword evidence="1" id="KW-0472">Membrane</keyword>
<dbReference type="EMBL" id="JAWDIO010000002">
    <property type="protein sequence ID" value="MDU0355898.1"/>
    <property type="molecule type" value="Genomic_DNA"/>
</dbReference>
<proteinExistence type="predicted"/>
<keyword evidence="1" id="KW-0812">Transmembrane</keyword>
<keyword evidence="3" id="KW-1185">Reference proteome</keyword>
<dbReference type="InterPro" id="IPR010266">
    <property type="entry name" value="NnrS"/>
</dbReference>
<comment type="caution">
    <text evidence="2">The sequence shown here is derived from an EMBL/GenBank/DDBJ whole genome shotgun (WGS) entry which is preliminary data.</text>
</comment>
<feature type="transmembrane region" description="Helical" evidence="1">
    <location>
        <begin position="138"/>
        <end position="158"/>
    </location>
</feature>
<name>A0ABU3T113_9ALTE</name>
<sequence length="305" mass="33951">MNKIFLQFGASLQTIIFGWGYFCDLQYESLGVISTWQCADIALWRYALLACPRNAFGFVAAIIAGFLLTAVQNWTGLRATHGKSLMLLVVVWFTGRLLMLSNLTSLQWLTALVDMSFLLLCAILMAKLVINVNQYRNLIFVPLLLLIMTGNALTHLSVVLQTPEYYRWGMYSTVMTITLLISIIAGRILPMFTANGTNTKRVHNLAWLETLTLGSTLTLTILQLANLPSDLPQGVAAGIFALAALAHSIRGAAMAPSGNILHPFSMVVTRSLLVYTCQFYSIYTALFGNKYIILNGFTWVNRRRH</sequence>
<keyword evidence="1" id="KW-1133">Transmembrane helix</keyword>
<accession>A0ABU3T113</accession>
<feature type="transmembrane region" description="Helical" evidence="1">
    <location>
        <begin position="55"/>
        <end position="72"/>
    </location>
</feature>
<reference evidence="2 3" key="1">
    <citation type="submission" date="2023-10" db="EMBL/GenBank/DDBJ databases">
        <title>Glaciecola aquimarina strain GGW-M5 nov., isolated from a coastal seawater.</title>
        <authorList>
            <person name="Bayburt H."/>
            <person name="Kim J.M."/>
            <person name="Choi B.J."/>
            <person name="Jeon C.O."/>
        </authorList>
    </citation>
    <scope>NUCLEOTIDE SEQUENCE [LARGE SCALE GENOMIC DNA]</scope>
    <source>
        <strain evidence="2 3">KCTC 32108</strain>
    </source>
</reference>